<accession>A0A7S3VP77</accession>
<proteinExistence type="inferred from homology"/>
<evidence type="ECO:0000256" key="9">
    <source>
        <dbReference type="SAM" id="MobiDB-lite"/>
    </source>
</evidence>
<dbReference type="GO" id="GO:0000149">
    <property type="term" value="F:SNARE binding"/>
    <property type="evidence" value="ECO:0007669"/>
    <property type="project" value="TreeGrafter"/>
</dbReference>
<dbReference type="PROSITE" id="PS00914">
    <property type="entry name" value="SYNTAXIN"/>
    <property type="match status" value="1"/>
</dbReference>
<protein>
    <recommendedName>
        <fullName evidence="11">t-SNARE coiled-coil homology domain-containing protein</fullName>
    </recommendedName>
</protein>
<evidence type="ECO:0000256" key="2">
    <source>
        <dbReference type="ARBA" id="ARBA00009063"/>
    </source>
</evidence>
<evidence type="ECO:0000256" key="4">
    <source>
        <dbReference type="ARBA" id="ARBA00022692"/>
    </source>
</evidence>
<feature type="transmembrane region" description="Helical" evidence="10">
    <location>
        <begin position="341"/>
        <end position="361"/>
    </location>
</feature>
<keyword evidence="5" id="KW-0653">Protein transport</keyword>
<keyword evidence="3" id="KW-0813">Transport</keyword>
<keyword evidence="8 10" id="KW-0472">Membrane</keyword>
<gene>
    <name evidence="12" type="ORF">DTER00134_LOCUS11212</name>
</gene>
<organism evidence="12">
    <name type="scientific">Dunaliella tertiolecta</name>
    <name type="common">Green alga</name>
    <dbReference type="NCBI Taxonomy" id="3047"/>
    <lineage>
        <taxon>Eukaryota</taxon>
        <taxon>Viridiplantae</taxon>
        <taxon>Chlorophyta</taxon>
        <taxon>core chlorophytes</taxon>
        <taxon>Chlorophyceae</taxon>
        <taxon>CS clade</taxon>
        <taxon>Chlamydomonadales</taxon>
        <taxon>Dunaliellaceae</taxon>
        <taxon>Dunaliella</taxon>
    </lineage>
</organism>
<reference evidence="12" key="1">
    <citation type="submission" date="2021-01" db="EMBL/GenBank/DDBJ databases">
        <authorList>
            <person name="Corre E."/>
            <person name="Pelletier E."/>
            <person name="Niang G."/>
            <person name="Scheremetjew M."/>
            <person name="Finn R."/>
            <person name="Kale V."/>
            <person name="Holt S."/>
            <person name="Cochrane G."/>
            <person name="Meng A."/>
            <person name="Brown T."/>
            <person name="Cohen L."/>
        </authorList>
    </citation>
    <scope>NUCLEOTIDE SEQUENCE</scope>
    <source>
        <strain evidence="12">CCMP1320</strain>
    </source>
</reference>
<name>A0A7S3VP77_DUNTE</name>
<dbReference type="InterPro" id="IPR045242">
    <property type="entry name" value="Syntaxin"/>
</dbReference>
<evidence type="ECO:0000256" key="1">
    <source>
        <dbReference type="ARBA" id="ARBA00004211"/>
    </source>
</evidence>
<dbReference type="GO" id="GO:0005484">
    <property type="term" value="F:SNAP receptor activity"/>
    <property type="evidence" value="ECO:0007669"/>
    <property type="project" value="InterPro"/>
</dbReference>
<dbReference type="GO" id="GO:0006888">
    <property type="term" value="P:endoplasmic reticulum to Golgi vesicle-mediated transport"/>
    <property type="evidence" value="ECO:0007669"/>
    <property type="project" value="TreeGrafter"/>
</dbReference>
<dbReference type="InterPro" id="IPR010989">
    <property type="entry name" value="SNARE"/>
</dbReference>
<feature type="domain" description="T-SNARE coiled-coil homology" evidence="11">
    <location>
        <begin position="270"/>
        <end position="332"/>
    </location>
</feature>
<dbReference type="GO" id="GO:0006906">
    <property type="term" value="P:vesicle fusion"/>
    <property type="evidence" value="ECO:0007669"/>
    <property type="project" value="TreeGrafter"/>
</dbReference>
<feature type="region of interest" description="Disordered" evidence="9">
    <location>
        <begin position="215"/>
        <end position="253"/>
    </location>
</feature>
<dbReference type="SUPFAM" id="SSF47661">
    <property type="entry name" value="t-snare proteins"/>
    <property type="match status" value="1"/>
</dbReference>
<keyword evidence="6 10" id="KW-1133">Transmembrane helix</keyword>
<evidence type="ECO:0000256" key="10">
    <source>
        <dbReference type="SAM" id="Phobius"/>
    </source>
</evidence>
<dbReference type="PANTHER" id="PTHR19957:SF3">
    <property type="entry name" value="SYNTAXIN-5"/>
    <property type="match status" value="1"/>
</dbReference>
<dbReference type="GO" id="GO:0006886">
    <property type="term" value="P:intracellular protein transport"/>
    <property type="evidence" value="ECO:0007669"/>
    <property type="project" value="InterPro"/>
</dbReference>
<evidence type="ECO:0000256" key="7">
    <source>
        <dbReference type="ARBA" id="ARBA00023054"/>
    </source>
</evidence>
<dbReference type="GO" id="GO:0031201">
    <property type="term" value="C:SNARE complex"/>
    <property type="evidence" value="ECO:0007669"/>
    <property type="project" value="TreeGrafter"/>
</dbReference>
<feature type="compositionally biased region" description="Low complexity" evidence="9">
    <location>
        <begin position="220"/>
        <end position="253"/>
    </location>
</feature>
<dbReference type="InterPro" id="IPR000727">
    <property type="entry name" value="T_SNARE_dom"/>
</dbReference>
<dbReference type="InterPro" id="IPR021538">
    <property type="entry name" value="Syntaxin-5_N"/>
</dbReference>
<evidence type="ECO:0000256" key="6">
    <source>
        <dbReference type="ARBA" id="ARBA00022989"/>
    </source>
</evidence>
<dbReference type="Gene3D" id="1.20.58.70">
    <property type="match status" value="1"/>
</dbReference>
<dbReference type="Pfam" id="PF05739">
    <property type="entry name" value="SNARE"/>
    <property type="match status" value="1"/>
</dbReference>
<feature type="compositionally biased region" description="Polar residues" evidence="9">
    <location>
        <begin position="48"/>
        <end position="78"/>
    </location>
</feature>
<dbReference type="SMART" id="SM00397">
    <property type="entry name" value="t_SNARE"/>
    <property type="match status" value="1"/>
</dbReference>
<dbReference type="InterPro" id="IPR006012">
    <property type="entry name" value="Syntaxin/epimorphin_CS"/>
</dbReference>
<keyword evidence="7" id="KW-0175">Coiled coil</keyword>
<feature type="compositionally biased region" description="Polar residues" evidence="9">
    <location>
        <begin position="28"/>
        <end position="37"/>
    </location>
</feature>
<dbReference type="Pfam" id="PF11416">
    <property type="entry name" value="Syntaxin-5_N"/>
    <property type="match status" value="1"/>
</dbReference>
<dbReference type="GO" id="GO:0048278">
    <property type="term" value="P:vesicle docking"/>
    <property type="evidence" value="ECO:0007669"/>
    <property type="project" value="TreeGrafter"/>
</dbReference>
<dbReference type="EMBL" id="HBIP01018929">
    <property type="protein sequence ID" value="CAE0496139.1"/>
    <property type="molecule type" value="Transcribed_RNA"/>
</dbReference>
<sequence>MPLPQPTSLRDRTSEFLITCERLQKLQQGTTGSNSQHAPAAAAHLNGTGPSTSTAGPYSSPSSTLGQANPRTQIQQHSEFARRAADIGHSIQRTSVKLQKLAQLAKRTSMFDDPAAEVSELTYIIKQDIQLLNTSLVDLQRLSAKGRNETNKQSQDHSHTVVDSLRSRLKDATQEFKDVLTVRTDSLKHHKERRQLFSAGPGADAEAALPLLRSQQQWHSSSTAAGDPASASSSQAAALQQQSQQQQFQPPVPSFLQQQQQQLTLSAPQDTYMSSRAEALHNVESTIVELGGIFNKLSEMVSQQGEMAIRIDENIDDTLSNVTNAQAQLLKYLNTISSNRWLVLKVFGVLLFFLIFFIVFIA</sequence>
<dbReference type="PANTHER" id="PTHR19957">
    <property type="entry name" value="SYNTAXIN"/>
    <property type="match status" value="1"/>
</dbReference>
<feature type="region of interest" description="Disordered" evidence="9">
    <location>
        <begin position="28"/>
        <end position="82"/>
    </location>
</feature>
<dbReference type="GO" id="GO:0000139">
    <property type="term" value="C:Golgi membrane"/>
    <property type="evidence" value="ECO:0007669"/>
    <property type="project" value="TreeGrafter"/>
</dbReference>
<evidence type="ECO:0000256" key="8">
    <source>
        <dbReference type="ARBA" id="ARBA00023136"/>
    </source>
</evidence>
<evidence type="ECO:0000313" key="12">
    <source>
        <dbReference type="EMBL" id="CAE0496139.1"/>
    </source>
</evidence>
<dbReference type="AlphaFoldDB" id="A0A7S3VP77"/>
<evidence type="ECO:0000256" key="3">
    <source>
        <dbReference type="ARBA" id="ARBA00022448"/>
    </source>
</evidence>
<dbReference type="PROSITE" id="PS50192">
    <property type="entry name" value="T_SNARE"/>
    <property type="match status" value="1"/>
</dbReference>
<evidence type="ECO:0000259" key="11">
    <source>
        <dbReference type="PROSITE" id="PS50192"/>
    </source>
</evidence>
<comment type="similarity">
    <text evidence="2">Belongs to the syntaxin family.</text>
</comment>
<evidence type="ECO:0000256" key="5">
    <source>
        <dbReference type="ARBA" id="ARBA00022927"/>
    </source>
</evidence>
<keyword evidence="4 10" id="KW-0812">Transmembrane</keyword>
<comment type="subcellular location">
    <subcellularLocation>
        <location evidence="1">Membrane</location>
        <topology evidence="1">Single-pass type IV membrane protein</topology>
    </subcellularLocation>
</comment>
<dbReference type="CDD" id="cd15844">
    <property type="entry name" value="SNARE_syntaxin5"/>
    <property type="match status" value="1"/>
</dbReference>